<reference evidence="1 2" key="1">
    <citation type="journal article" date="2016" name="Mol. Biol. Evol.">
        <title>Comparative Genomics of Early-Diverging Mushroom-Forming Fungi Provides Insights into the Origins of Lignocellulose Decay Capabilities.</title>
        <authorList>
            <person name="Nagy L.G."/>
            <person name="Riley R."/>
            <person name="Tritt A."/>
            <person name="Adam C."/>
            <person name="Daum C."/>
            <person name="Floudas D."/>
            <person name="Sun H."/>
            <person name="Yadav J.S."/>
            <person name="Pangilinan J."/>
            <person name="Larsson K.H."/>
            <person name="Matsuura K."/>
            <person name="Barry K."/>
            <person name="Labutti K."/>
            <person name="Kuo R."/>
            <person name="Ohm R.A."/>
            <person name="Bhattacharya S.S."/>
            <person name="Shirouzu T."/>
            <person name="Yoshinaga Y."/>
            <person name="Martin F.M."/>
            <person name="Grigoriev I.V."/>
            <person name="Hibbett D.S."/>
        </authorList>
    </citation>
    <scope>NUCLEOTIDE SEQUENCE [LARGE SCALE GENOMIC DNA]</scope>
    <source>
        <strain evidence="1 2">HHB12029</strain>
    </source>
</reference>
<name>A0A166ARR8_EXIGL</name>
<sequence length="186" mass="21072">MSDDSITFTASMLPTASDLQALRMASDEDTLQTLNHHVAQLQIAHDTLKPIFESAKAAYDGAVEELRVAIAQRDSFMQTVDEGRKTSMARRLPNLPVDILNNCFEQYCVETDPFSLAQRVALLDHQMAMAPFTIAAVCRRWRDVALELPSVWCYISLPDPTKGDPRSFDAYRAVRYRLSEQLRRGY</sequence>
<evidence type="ECO:0000313" key="1">
    <source>
        <dbReference type="EMBL" id="KZV94549.1"/>
    </source>
</evidence>
<proteinExistence type="predicted"/>
<dbReference type="OrthoDB" id="3252786at2759"/>
<dbReference type="InParanoid" id="A0A166ARR8"/>
<gene>
    <name evidence="1" type="ORF">EXIGLDRAFT_748610</name>
</gene>
<dbReference type="EMBL" id="KV425971">
    <property type="protein sequence ID" value="KZV94549.1"/>
    <property type="molecule type" value="Genomic_DNA"/>
</dbReference>
<dbReference type="Proteomes" id="UP000077266">
    <property type="component" value="Unassembled WGS sequence"/>
</dbReference>
<protein>
    <recommendedName>
        <fullName evidence="3">F-box domain-containing protein</fullName>
    </recommendedName>
</protein>
<dbReference type="AlphaFoldDB" id="A0A166ARR8"/>
<keyword evidence="2" id="KW-1185">Reference proteome</keyword>
<evidence type="ECO:0008006" key="3">
    <source>
        <dbReference type="Google" id="ProtNLM"/>
    </source>
</evidence>
<organism evidence="1 2">
    <name type="scientific">Exidia glandulosa HHB12029</name>
    <dbReference type="NCBI Taxonomy" id="1314781"/>
    <lineage>
        <taxon>Eukaryota</taxon>
        <taxon>Fungi</taxon>
        <taxon>Dikarya</taxon>
        <taxon>Basidiomycota</taxon>
        <taxon>Agaricomycotina</taxon>
        <taxon>Agaricomycetes</taxon>
        <taxon>Auriculariales</taxon>
        <taxon>Exidiaceae</taxon>
        <taxon>Exidia</taxon>
    </lineage>
</organism>
<accession>A0A166ARR8</accession>
<evidence type="ECO:0000313" key="2">
    <source>
        <dbReference type="Proteomes" id="UP000077266"/>
    </source>
</evidence>